<dbReference type="Proteomes" id="UP001430848">
    <property type="component" value="Unassembled WGS sequence"/>
</dbReference>
<evidence type="ECO:0000259" key="2">
    <source>
        <dbReference type="Pfam" id="PF16347"/>
    </source>
</evidence>
<gene>
    <name evidence="3" type="ORF">SLS63_013911</name>
</gene>
<dbReference type="InterPro" id="IPR017850">
    <property type="entry name" value="Alkaline_phosphatase_core_sf"/>
</dbReference>
<reference evidence="3 4" key="1">
    <citation type="submission" date="2024-02" db="EMBL/GenBank/DDBJ databases">
        <title>De novo assembly and annotation of 12 fungi associated with fruit tree decline syndrome in Ontario, Canada.</title>
        <authorList>
            <person name="Sulman M."/>
            <person name="Ellouze W."/>
            <person name="Ilyukhin E."/>
        </authorList>
    </citation>
    <scope>NUCLEOTIDE SEQUENCE [LARGE SCALE GENOMIC DNA]</scope>
    <source>
        <strain evidence="3 4">M169</strain>
    </source>
</reference>
<dbReference type="Pfam" id="PF16347">
    <property type="entry name" value="SGSH_C"/>
    <property type="match status" value="1"/>
</dbReference>
<dbReference type="SUPFAM" id="SSF53649">
    <property type="entry name" value="Alkaline phosphatase-like"/>
    <property type="match status" value="1"/>
</dbReference>
<comment type="similarity">
    <text evidence="1">Belongs to the sulfatase family.</text>
</comment>
<proteinExistence type="inferred from homology"/>
<dbReference type="PANTHER" id="PTHR43108:SF6">
    <property type="entry name" value="N-SULPHOGLUCOSAMINE SULPHOHYDROLASE"/>
    <property type="match status" value="1"/>
</dbReference>
<evidence type="ECO:0000313" key="4">
    <source>
        <dbReference type="Proteomes" id="UP001430848"/>
    </source>
</evidence>
<dbReference type="Gene3D" id="3.40.720.10">
    <property type="entry name" value="Alkaline Phosphatase, subunit A"/>
    <property type="match status" value="1"/>
</dbReference>
<dbReference type="EMBL" id="JAKNSF020000213">
    <property type="protein sequence ID" value="KAK7706805.1"/>
    <property type="molecule type" value="Genomic_DNA"/>
</dbReference>
<accession>A0ABR1NM66</accession>
<organism evidence="3 4">
    <name type="scientific">Diaporthe eres</name>
    <name type="common">Phomopsis oblonga</name>
    <dbReference type="NCBI Taxonomy" id="83184"/>
    <lineage>
        <taxon>Eukaryota</taxon>
        <taxon>Fungi</taxon>
        <taxon>Dikarya</taxon>
        <taxon>Ascomycota</taxon>
        <taxon>Pezizomycotina</taxon>
        <taxon>Sordariomycetes</taxon>
        <taxon>Sordariomycetidae</taxon>
        <taxon>Diaporthales</taxon>
        <taxon>Diaporthaceae</taxon>
        <taxon>Diaporthe</taxon>
        <taxon>Diaporthe eres species complex</taxon>
    </lineage>
</organism>
<protein>
    <recommendedName>
        <fullName evidence="2">N-sulphoglucosamine sulphohydrolase C-terminal domain-containing protein</fullName>
    </recommendedName>
</protein>
<dbReference type="PANTHER" id="PTHR43108">
    <property type="entry name" value="N-ACETYLGLUCOSAMINE-6-SULFATASE FAMILY MEMBER"/>
    <property type="match status" value="1"/>
</dbReference>
<evidence type="ECO:0000256" key="1">
    <source>
        <dbReference type="ARBA" id="ARBA00008779"/>
    </source>
</evidence>
<feature type="domain" description="N-sulphoglucosamine sulphohydrolase C-terminal" evidence="2">
    <location>
        <begin position="120"/>
        <end position="282"/>
    </location>
</feature>
<name>A0ABR1NM66_DIAER</name>
<keyword evidence="4" id="KW-1185">Reference proteome</keyword>
<sequence>MRVADDMTYFDLGLVQPEGGHEVGELFYPGKSTERKVPNPSNITALQALRLTDSGTGEVFKFQNQTELANFKFQRYMQRYLRVVQSVDDNVGRMLDWLDEKGLTNNTLVMYTSDQGMFLGDHGWFDKRFIYEESFQMPLVARYPAEIKEGTVVTDIVQNVDFAATMLDIAGLQVPSYMQGRSFRKVLQGETPEDWDQLAYHRYWQHRDPIHNAYAHYGVRDTRYKLIYWYNEGFGLPGTSLGGEEKQWELFDTQEDPFELFNVFNEPAYSSVVAEMMRKLGRKMTDIGDEWVHDPDLAVASNATVTPSSEMRRAKLSAVNH</sequence>
<dbReference type="InterPro" id="IPR032506">
    <property type="entry name" value="SGSH_C"/>
</dbReference>
<comment type="caution">
    <text evidence="3">The sequence shown here is derived from an EMBL/GenBank/DDBJ whole genome shotgun (WGS) entry which is preliminary data.</text>
</comment>
<evidence type="ECO:0000313" key="3">
    <source>
        <dbReference type="EMBL" id="KAK7706805.1"/>
    </source>
</evidence>